<accession>A0ACC6V1E5</accession>
<organism evidence="1 2">
    <name type="scientific">Thermoproteus sp. AZ2</name>
    <dbReference type="NCBI Taxonomy" id="1609232"/>
    <lineage>
        <taxon>Archaea</taxon>
        <taxon>Thermoproteota</taxon>
        <taxon>Thermoprotei</taxon>
        <taxon>Thermoproteales</taxon>
        <taxon>Thermoproteaceae</taxon>
        <taxon>Thermoproteus</taxon>
    </lineage>
</organism>
<gene>
    <name evidence="1" type="ORF">TU35_005965</name>
</gene>
<dbReference type="EMBL" id="JZWT02000014">
    <property type="protein sequence ID" value="MFB6490776.1"/>
    <property type="molecule type" value="Genomic_DNA"/>
</dbReference>
<comment type="caution">
    <text evidence="1">The sequence shown here is derived from an EMBL/GenBank/DDBJ whole genome shotgun (WGS) entry which is preliminary data.</text>
</comment>
<sequence length="184" mass="20728">MDALDALRRKFPDKPKSWLKRALARVGDVEERGDFYVVKGRPELGDRYPAYHVWWSEAERRWYCTCYLNEWGQRRAKEICTHVAAVMLYRAHKSLVESAARRRVYVASAVVECPSRPGANGEAYAAPLPGKTVLDYAKPRWRVVAISGSPVVEIYCGGRLALKAPGEEMDYAAAKVLAEEAARP</sequence>
<name>A0ACC6V1E5_9CREN</name>
<evidence type="ECO:0000313" key="2">
    <source>
        <dbReference type="Proteomes" id="UP000033636"/>
    </source>
</evidence>
<protein>
    <submittedName>
        <fullName evidence="1">Uncharacterized protein</fullName>
    </submittedName>
</protein>
<evidence type="ECO:0000313" key="1">
    <source>
        <dbReference type="EMBL" id="MFB6490776.1"/>
    </source>
</evidence>
<dbReference type="Proteomes" id="UP000033636">
    <property type="component" value="Unassembled WGS sequence"/>
</dbReference>
<reference evidence="1" key="1">
    <citation type="submission" date="2024-07" db="EMBL/GenBank/DDBJ databases">
        <title>Metagenome and Metagenome-Assembled Genomes of Archaea from a hot spring from the geothermal field of Los Azufres, Mexico.</title>
        <authorList>
            <person name="Marin-Paredes R."/>
            <person name="Martinez-Romero E."/>
            <person name="Servin-Garciduenas L.E."/>
        </authorList>
    </citation>
    <scope>NUCLEOTIDE SEQUENCE</scope>
</reference>
<proteinExistence type="predicted"/>